<evidence type="ECO:0000259" key="3">
    <source>
        <dbReference type="Pfam" id="PF04608"/>
    </source>
</evidence>
<dbReference type="SUPFAM" id="SSF101307">
    <property type="entry name" value="YutG-like"/>
    <property type="match status" value="1"/>
</dbReference>
<dbReference type="Pfam" id="PF04608">
    <property type="entry name" value="PgpA"/>
    <property type="match status" value="1"/>
</dbReference>
<feature type="transmembrane region" description="Helical" evidence="2">
    <location>
        <begin position="104"/>
        <end position="130"/>
    </location>
</feature>
<dbReference type="Proteomes" id="UP000580517">
    <property type="component" value="Unassembled WGS sequence"/>
</dbReference>
<dbReference type="OrthoDB" id="9804091at2"/>
<evidence type="ECO:0000256" key="1">
    <source>
        <dbReference type="PIRNR" id="PIRNR006162"/>
    </source>
</evidence>
<sequence length="175" mass="19356">MTEDLHAPETSPSRKTRPHPAWIFRSPARVLVFGFGSGLLRPGPGTWGTLVGWLLWLVAVSRLSDAAIAVVLALAFAVGCWLCQRVGRELGVHDHGGMVWDEIVAIWLVLWLTPPSILAQLIAVIIFRFFDILKPPPVRYLDRHIRNGLGVMVDDLMAAAYSLLLMAVLVRFGVL</sequence>
<keyword evidence="1" id="KW-0460">Magnesium</keyword>
<dbReference type="CDD" id="cd06971">
    <property type="entry name" value="PgpA"/>
    <property type="match status" value="1"/>
</dbReference>
<evidence type="ECO:0000256" key="2">
    <source>
        <dbReference type="SAM" id="Phobius"/>
    </source>
</evidence>
<feature type="transmembrane region" description="Helical" evidence="2">
    <location>
        <begin position="53"/>
        <end position="83"/>
    </location>
</feature>
<keyword evidence="1" id="KW-0479">Metal-binding</keyword>
<proteinExistence type="predicted"/>
<keyword evidence="1" id="KW-1003">Cell membrane</keyword>
<keyword evidence="1" id="KW-0595">Phospholipid degradation</keyword>
<dbReference type="GO" id="GO:0006655">
    <property type="term" value="P:phosphatidylglycerol biosynthetic process"/>
    <property type="evidence" value="ECO:0007669"/>
    <property type="project" value="UniProtKB-UniPathway"/>
</dbReference>
<keyword evidence="1 2" id="KW-0472">Membrane</keyword>
<dbReference type="PIRSF" id="PIRSF006162">
    <property type="entry name" value="PgpA"/>
    <property type="match status" value="1"/>
</dbReference>
<comment type="cofactor">
    <cofactor evidence="1">
        <name>Mg(2+)</name>
        <dbReference type="ChEBI" id="CHEBI:18420"/>
    </cofactor>
</comment>
<keyword evidence="1 2" id="KW-0812">Transmembrane</keyword>
<keyword evidence="5" id="KW-1185">Reference proteome</keyword>
<comment type="pathway">
    <text evidence="1">Phospholipid metabolism; phosphatidylglycerol biosynthesis; phosphatidylglycerol from CDP-diacylglycerol: step 2/2.</text>
</comment>
<comment type="catalytic activity">
    <reaction evidence="1">
        <text>a 1,2-diacyl-sn-glycero-3-phospho-(1'-sn-glycero-3'-phosphate) + H2O = a 1,2-diacyl-sn-glycero-3-phospho-(1'-sn-glycerol) + phosphate</text>
        <dbReference type="Rhea" id="RHEA:33751"/>
        <dbReference type="ChEBI" id="CHEBI:15377"/>
        <dbReference type="ChEBI" id="CHEBI:43474"/>
        <dbReference type="ChEBI" id="CHEBI:60110"/>
        <dbReference type="ChEBI" id="CHEBI:64716"/>
        <dbReference type="EC" id="3.1.3.27"/>
    </reaction>
</comment>
<name>A0A853FC79_9BURK</name>
<dbReference type="UniPathway" id="UPA00084">
    <property type="reaction ID" value="UER00504"/>
</dbReference>
<comment type="caution">
    <text evidence="4">The sequence shown here is derived from an EMBL/GenBank/DDBJ whole genome shotgun (WGS) entry which is preliminary data.</text>
</comment>
<dbReference type="InterPro" id="IPR007686">
    <property type="entry name" value="YutG/PgpA"/>
</dbReference>
<keyword evidence="1" id="KW-0997">Cell inner membrane</keyword>
<keyword evidence="1" id="KW-0378">Hydrolase</keyword>
<comment type="subcellular location">
    <subcellularLocation>
        <location evidence="1">Cell inner membrane</location>
        <topology evidence="1">Multi-pass membrane protein</topology>
    </subcellularLocation>
</comment>
<organism evidence="4 5">
    <name type="scientific">Allopusillimonas soli</name>
    <dbReference type="NCBI Taxonomy" id="659016"/>
    <lineage>
        <taxon>Bacteria</taxon>
        <taxon>Pseudomonadati</taxon>
        <taxon>Pseudomonadota</taxon>
        <taxon>Betaproteobacteria</taxon>
        <taxon>Burkholderiales</taxon>
        <taxon>Alcaligenaceae</taxon>
        <taxon>Allopusillimonas</taxon>
    </lineage>
</organism>
<accession>A0A853FC79</accession>
<evidence type="ECO:0000313" key="5">
    <source>
        <dbReference type="Proteomes" id="UP000580517"/>
    </source>
</evidence>
<dbReference type="GO" id="GO:0008962">
    <property type="term" value="F:phosphatidylglycerophosphatase activity"/>
    <property type="evidence" value="ECO:0007669"/>
    <property type="project" value="UniProtKB-EC"/>
</dbReference>
<dbReference type="PANTHER" id="PTHR36305">
    <property type="entry name" value="PHOSPHATIDYLGLYCEROPHOSPHATASE A"/>
    <property type="match status" value="1"/>
</dbReference>
<evidence type="ECO:0000313" key="4">
    <source>
        <dbReference type="EMBL" id="NYT37683.1"/>
    </source>
</evidence>
<dbReference type="InterPro" id="IPR036681">
    <property type="entry name" value="PgpA-like_sf"/>
</dbReference>
<keyword evidence="1" id="KW-0443">Lipid metabolism</keyword>
<dbReference type="PANTHER" id="PTHR36305:SF1">
    <property type="entry name" value="PHOSPHATIDYLGLYCEROPHOSPHATASE A"/>
    <property type="match status" value="1"/>
</dbReference>
<dbReference type="InterPro" id="IPR026037">
    <property type="entry name" value="PgpA"/>
</dbReference>
<keyword evidence="1" id="KW-0442">Lipid degradation</keyword>
<comment type="function">
    <text evidence="1">Lipid phosphatase which dephosphorylates phosphatidylglycerophosphate (PGP) to phosphatidylglycerol (PG).</text>
</comment>
<keyword evidence="1" id="KW-1208">Phospholipid metabolism</keyword>
<dbReference type="EMBL" id="JACCEW010000003">
    <property type="protein sequence ID" value="NYT37683.1"/>
    <property type="molecule type" value="Genomic_DNA"/>
</dbReference>
<feature type="transmembrane region" description="Helical" evidence="2">
    <location>
        <begin position="156"/>
        <end position="174"/>
    </location>
</feature>
<keyword evidence="2" id="KW-1133">Transmembrane helix</keyword>
<protein>
    <recommendedName>
        <fullName evidence="1">Phosphatidylglycerophosphatase A</fullName>
        <ecNumber evidence="1">3.1.3.27</ecNumber>
    </recommendedName>
    <alternativeName>
        <fullName evidence="1">Phosphatidylglycerolphosphate phosphatase A</fullName>
    </alternativeName>
</protein>
<dbReference type="EC" id="3.1.3.27" evidence="1"/>
<dbReference type="GO" id="GO:0009395">
    <property type="term" value="P:phospholipid catabolic process"/>
    <property type="evidence" value="ECO:0007669"/>
    <property type="project" value="UniProtKB-KW"/>
</dbReference>
<dbReference type="RefSeq" id="WP_129969198.1">
    <property type="nucleotide sequence ID" value="NZ_JACCEW010000003.1"/>
</dbReference>
<gene>
    <name evidence="4" type="ORF">H0A68_12425</name>
</gene>
<reference evidence="4 5" key="1">
    <citation type="submission" date="2020-07" db="EMBL/GenBank/DDBJ databases">
        <title>Taxonomic revisions and descriptions of new bacterial species based on genomic comparisons in the high-G+C-content subgroup of the family Alcaligenaceae.</title>
        <authorList>
            <person name="Szabo A."/>
            <person name="Felfoldi T."/>
        </authorList>
    </citation>
    <scope>NUCLEOTIDE SEQUENCE [LARGE SCALE GENOMIC DNA]</scope>
    <source>
        <strain evidence="4 5">DSM 25264</strain>
    </source>
</reference>
<dbReference type="GO" id="GO:0005886">
    <property type="term" value="C:plasma membrane"/>
    <property type="evidence" value="ECO:0007669"/>
    <property type="project" value="UniProtKB-SubCell"/>
</dbReference>
<dbReference type="AlphaFoldDB" id="A0A853FC79"/>
<feature type="domain" description="YutG/PgpA" evidence="3">
    <location>
        <begin position="31"/>
        <end position="169"/>
    </location>
</feature>
<dbReference type="GO" id="GO:0046872">
    <property type="term" value="F:metal ion binding"/>
    <property type="evidence" value="ECO:0007669"/>
    <property type="project" value="UniProtKB-KW"/>
</dbReference>